<protein>
    <recommendedName>
        <fullName evidence="1">CHK kinase-like domain-containing protein</fullName>
    </recommendedName>
</protein>
<organism evidence="2 3">
    <name type="scientific">Arctia plantaginis</name>
    <name type="common">Wood tiger moth</name>
    <name type="synonym">Phalaena plantaginis</name>
    <dbReference type="NCBI Taxonomy" id="874455"/>
    <lineage>
        <taxon>Eukaryota</taxon>
        <taxon>Metazoa</taxon>
        <taxon>Ecdysozoa</taxon>
        <taxon>Arthropoda</taxon>
        <taxon>Hexapoda</taxon>
        <taxon>Insecta</taxon>
        <taxon>Pterygota</taxon>
        <taxon>Neoptera</taxon>
        <taxon>Endopterygota</taxon>
        <taxon>Lepidoptera</taxon>
        <taxon>Glossata</taxon>
        <taxon>Ditrysia</taxon>
        <taxon>Noctuoidea</taxon>
        <taxon>Erebidae</taxon>
        <taxon>Arctiinae</taxon>
        <taxon>Arctia</taxon>
    </lineage>
</organism>
<dbReference type="SMART" id="SM00587">
    <property type="entry name" value="CHK"/>
    <property type="match status" value="1"/>
</dbReference>
<dbReference type="Pfam" id="PF02958">
    <property type="entry name" value="EcKL"/>
    <property type="match status" value="1"/>
</dbReference>
<evidence type="ECO:0000313" key="2">
    <source>
        <dbReference type="EMBL" id="CAB3261879.1"/>
    </source>
</evidence>
<feature type="domain" description="CHK kinase-like" evidence="1">
    <location>
        <begin position="127"/>
        <end position="324"/>
    </location>
</feature>
<dbReference type="PANTHER" id="PTHR11012">
    <property type="entry name" value="PROTEIN KINASE-LIKE DOMAIN-CONTAINING"/>
    <property type="match status" value="1"/>
</dbReference>
<accession>A0A8S1BTQ6</accession>
<name>A0A8S1BTQ6_ARCPL</name>
<gene>
    <name evidence="2" type="ORF">APLA_LOCUS18225</name>
</gene>
<dbReference type="InterPro" id="IPR011009">
    <property type="entry name" value="Kinase-like_dom_sf"/>
</dbReference>
<dbReference type="EMBL" id="CADEBC010000858">
    <property type="protein sequence ID" value="CAB3261879.1"/>
    <property type="molecule type" value="Genomic_DNA"/>
</dbReference>
<dbReference type="Gene3D" id="3.90.1200.10">
    <property type="match status" value="1"/>
</dbReference>
<proteinExistence type="predicted"/>
<dbReference type="InterPro" id="IPR004119">
    <property type="entry name" value="EcKL"/>
</dbReference>
<comment type="caution">
    <text evidence="2">The sequence shown here is derived from an EMBL/GenBank/DDBJ whole genome shotgun (WGS) entry which is preliminary data.</text>
</comment>
<reference evidence="2 3" key="1">
    <citation type="submission" date="2020-04" db="EMBL/GenBank/DDBJ databases">
        <authorList>
            <person name="Wallbank WR R."/>
            <person name="Pardo Diaz C."/>
            <person name="Kozak K."/>
            <person name="Martin S."/>
            <person name="Jiggins C."/>
            <person name="Moest M."/>
            <person name="Warren A I."/>
            <person name="Byers J.R.P. K."/>
            <person name="Montejo-Kovacevich G."/>
            <person name="Yen C E."/>
        </authorList>
    </citation>
    <scope>NUCLEOTIDE SEQUENCE [LARGE SCALE GENOMIC DNA]</scope>
</reference>
<evidence type="ECO:0000313" key="3">
    <source>
        <dbReference type="Proteomes" id="UP000494106"/>
    </source>
</evidence>
<keyword evidence="3" id="KW-1185">Reference proteome</keyword>
<dbReference type="AlphaFoldDB" id="A0A8S1BTQ6"/>
<sequence length="419" mass="48914">MVGCGKRLVLEEILTEKQILHILNQAIGGDGPRKLVKSEIRPAMDGIAGFLGDHMKGVLDVDVQGEQKKVYLFLKRISASNKPKAEFIDKHNFYRREMLMYRVLDDIRDDDSNPWCVRAYIYTDSIIVMPDLTVAGYTSRHFLDTLDYEHFYLTMTSIARFHAAFINYETKKSVDLKRPYSTFQEFSQILQEPTFCESPFLKAAAKLSTNLLKAFSTKFYSNRIGLESELNEFYLKACDSMKEYKGSANVLLHRDLWVNNIMFKYEKDVPINAVLVDFQCLRYGPPAFDLMVFMYLTTDRKFREEHTTDVLNHYFSVFEQNLNGDSKKRLEDLGYDKEDFLKWCDKGRMFGMFAAIGIYPFILMDPKTAQETFDDPKTYDKYINFDRSEPVLAFAAKCKVYKDRNLEVTEEFVERYVLS</sequence>
<evidence type="ECO:0000259" key="1">
    <source>
        <dbReference type="SMART" id="SM00587"/>
    </source>
</evidence>
<dbReference type="PANTHER" id="PTHR11012:SF48">
    <property type="entry name" value="CHK KINASE-LIKE DOMAIN-CONTAINING PROTEIN-RELATED"/>
    <property type="match status" value="1"/>
</dbReference>
<dbReference type="InterPro" id="IPR015897">
    <property type="entry name" value="CHK_kinase-like"/>
</dbReference>
<dbReference type="Proteomes" id="UP000494106">
    <property type="component" value="Unassembled WGS sequence"/>
</dbReference>
<dbReference type="SUPFAM" id="SSF56112">
    <property type="entry name" value="Protein kinase-like (PK-like)"/>
    <property type="match status" value="1"/>
</dbReference>
<dbReference type="OrthoDB" id="7419139at2759"/>